<dbReference type="EMBL" id="NSKE01000002">
    <property type="protein sequence ID" value="PAU95207.1"/>
    <property type="molecule type" value="Genomic_DNA"/>
</dbReference>
<accession>A0A2A2GE68</accession>
<feature type="region of interest" description="Disordered" evidence="1">
    <location>
        <begin position="50"/>
        <end position="77"/>
    </location>
</feature>
<keyword evidence="3" id="KW-1185">Reference proteome</keyword>
<sequence>MGAATTNEKELIDWINQLEDQAMLQNLKMLKEETEGKDWWDEISDAEKAGIDRGLDDSKSGRTTPHQEVRKSYEEWL</sequence>
<evidence type="ECO:0000256" key="1">
    <source>
        <dbReference type="SAM" id="MobiDB-lite"/>
    </source>
</evidence>
<organism evidence="2 3">
    <name type="scientific">Fodinibius salipaludis</name>
    <dbReference type="NCBI Taxonomy" id="2032627"/>
    <lineage>
        <taxon>Bacteria</taxon>
        <taxon>Pseudomonadati</taxon>
        <taxon>Balneolota</taxon>
        <taxon>Balneolia</taxon>
        <taxon>Balneolales</taxon>
        <taxon>Balneolaceae</taxon>
        <taxon>Fodinibius</taxon>
    </lineage>
</organism>
<name>A0A2A2GE68_9BACT</name>
<evidence type="ECO:0000313" key="2">
    <source>
        <dbReference type="EMBL" id="PAU95207.1"/>
    </source>
</evidence>
<dbReference type="Proteomes" id="UP000218831">
    <property type="component" value="Unassembled WGS sequence"/>
</dbReference>
<evidence type="ECO:0000313" key="3">
    <source>
        <dbReference type="Proteomes" id="UP000218831"/>
    </source>
</evidence>
<gene>
    <name evidence="2" type="ORF">CK503_03135</name>
</gene>
<protein>
    <submittedName>
        <fullName evidence="2">Uncharacterized protein</fullName>
    </submittedName>
</protein>
<proteinExistence type="predicted"/>
<comment type="caution">
    <text evidence="2">The sequence shown here is derived from an EMBL/GenBank/DDBJ whole genome shotgun (WGS) entry which is preliminary data.</text>
</comment>
<dbReference type="AlphaFoldDB" id="A0A2A2GE68"/>
<reference evidence="2 3" key="1">
    <citation type="submission" date="2017-08" db="EMBL/GenBank/DDBJ databases">
        <title>Aliifodinibius alkalisoli sp. nov., isolated from saline alkaline soil.</title>
        <authorList>
            <person name="Liu D."/>
            <person name="Zhang G."/>
        </authorList>
    </citation>
    <scope>NUCLEOTIDE SEQUENCE [LARGE SCALE GENOMIC DNA]</scope>
    <source>
        <strain evidence="2 3">WN023</strain>
    </source>
</reference>